<dbReference type="GO" id="GO:0004713">
    <property type="term" value="F:protein tyrosine kinase activity"/>
    <property type="evidence" value="ECO:0007669"/>
    <property type="project" value="TreeGrafter"/>
</dbReference>
<feature type="compositionally biased region" description="Polar residues" evidence="6">
    <location>
        <begin position="736"/>
        <end position="745"/>
    </location>
</feature>
<feature type="compositionally biased region" description="Polar residues" evidence="6">
    <location>
        <begin position="286"/>
        <end position="303"/>
    </location>
</feature>
<feature type="region of interest" description="Disordered" evidence="6">
    <location>
        <begin position="247"/>
        <end position="413"/>
    </location>
</feature>
<gene>
    <name evidence="8" type="ORF">QBC37DRAFT_13310</name>
</gene>
<dbReference type="Gene3D" id="3.30.200.20">
    <property type="entry name" value="Phosphorylase Kinase, domain 1"/>
    <property type="match status" value="1"/>
</dbReference>
<dbReference type="GO" id="GO:0110031">
    <property type="term" value="P:negative regulation of G2/MI transition of meiotic cell cycle"/>
    <property type="evidence" value="ECO:0007669"/>
    <property type="project" value="TreeGrafter"/>
</dbReference>
<comment type="caution">
    <text evidence="8">The sequence shown here is derived from an EMBL/GenBank/DDBJ whole genome shotgun (WGS) entry which is preliminary data.</text>
</comment>
<feature type="compositionally biased region" description="Polar residues" evidence="6">
    <location>
        <begin position="46"/>
        <end position="65"/>
    </location>
</feature>
<reference evidence="8" key="1">
    <citation type="journal article" date="2023" name="Mol. Phylogenet. Evol.">
        <title>Genome-scale phylogeny and comparative genomics of the fungal order Sordariales.</title>
        <authorList>
            <person name="Hensen N."/>
            <person name="Bonometti L."/>
            <person name="Westerberg I."/>
            <person name="Brannstrom I.O."/>
            <person name="Guillou S."/>
            <person name="Cros-Aarteil S."/>
            <person name="Calhoun S."/>
            <person name="Haridas S."/>
            <person name="Kuo A."/>
            <person name="Mondo S."/>
            <person name="Pangilinan J."/>
            <person name="Riley R."/>
            <person name="LaButti K."/>
            <person name="Andreopoulos B."/>
            <person name="Lipzen A."/>
            <person name="Chen C."/>
            <person name="Yan M."/>
            <person name="Daum C."/>
            <person name="Ng V."/>
            <person name="Clum A."/>
            <person name="Steindorff A."/>
            <person name="Ohm R.A."/>
            <person name="Martin F."/>
            <person name="Silar P."/>
            <person name="Natvig D.O."/>
            <person name="Lalanne C."/>
            <person name="Gautier V."/>
            <person name="Ament-Velasquez S.L."/>
            <person name="Kruys A."/>
            <person name="Hutchinson M.I."/>
            <person name="Powell A.J."/>
            <person name="Barry K."/>
            <person name="Miller A.N."/>
            <person name="Grigoriev I.V."/>
            <person name="Debuchy R."/>
            <person name="Gladieux P."/>
            <person name="Hiltunen Thoren M."/>
            <person name="Johannesson H."/>
        </authorList>
    </citation>
    <scope>NUCLEOTIDE SEQUENCE</scope>
    <source>
        <strain evidence="8">PSN293</strain>
    </source>
</reference>
<feature type="region of interest" description="Disordered" evidence="6">
    <location>
        <begin position="714"/>
        <end position="764"/>
    </location>
</feature>
<organism evidence="8 9">
    <name type="scientific">Rhypophila decipiens</name>
    <dbReference type="NCBI Taxonomy" id="261697"/>
    <lineage>
        <taxon>Eukaryota</taxon>
        <taxon>Fungi</taxon>
        <taxon>Dikarya</taxon>
        <taxon>Ascomycota</taxon>
        <taxon>Pezizomycotina</taxon>
        <taxon>Sordariomycetes</taxon>
        <taxon>Sordariomycetidae</taxon>
        <taxon>Sordariales</taxon>
        <taxon>Naviculisporaceae</taxon>
        <taxon>Rhypophila</taxon>
    </lineage>
</organism>
<evidence type="ECO:0000256" key="4">
    <source>
        <dbReference type="ARBA" id="ARBA00022840"/>
    </source>
</evidence>
<dbReference type="PROSITE" id="PS00108">
    <property type="entry name" value="PROTEIN_KINASE_ST"/>
    <property type="match status" value="1"/>
</dbReference>
<feature type="region of interest" description="Disordered" evidence="6">
    <location>
        <begin position="495"/>
        <end position="539"/>
    </location>
</feature>
<feature type="compositionally biased region" description="Polar residues" evidence="6">
    <location>
        <begin position="146"/>
        <end position="164"/>
    </location>
</feature>
<feature type="compositionally biased region" description="Low complexity" evidence="6">
    <location>
        <begin position="515"/>
        <end position="527"/>
    </location>
</feature>
<sequence>MSFSNGSGGTLTLPSPTHVHHVDVGSAVRSLRRSLSRSPSKFKLTGRSSPSPESSFNFGQSSTTPAPAARFDNFSTAAHPTGVAGGEAARPSIFSTPQPTPTSPLRSSVKLSVRSARAKTGISRPLSRTRVSPKSPLKRALVPSQDFGNSYPPSTATPETRGQENLNFGDFSLALSPVSRHDLEKPARHSVHLDVSGSSKSLAKILDFNDSFTSTSVSPLKRSDATMNLDHSNPASPVAKRRSLHGISDFGAEPQPNIFGLSPQLQPPQTQEQQGFDVHEDANPEYQLTGTSPSLFSEPNASPSPALALKRATSLRKSTLQQRGLSLGRRGGEKAAQLSHETTTPGPRNRPRLSLDQYLPPDERGSPFSPQPLGLPNPSLHFAQRPVNQQPHPLSRTLTQSSSNSSLPDDSPTHVPVHFVKPRAPMNFSRSMPVGSQRPVNDSEPVATPQYKRAKPFQAAFMSTGLVSKMTRNPDLGPAKNSVAKIAAMPDTPCKKQYNSATFPPQVGSGRRQSRPSFGSPSTPFGSVAGPSRGNLFATQDKPNSLFFQQVRSHARKNSLLSLNGEDQDAVDSADDLPPTPTKNIFFKSITTPAHGTQTPISSRTYTIPGSGFGFNETRSARSVKHELRDISNDDDDNEDSWAADAALHPRTPGTRAPSPLGFPPSSFNRLDQQSTPSRLASSANTAPSMIGVNSGWSNRVSFADRSASASPLSFQHAEFESPRTPQDSMAPPDPSSLSISNAQEDSGDVSRTPATPTTQGRRLFSNFGARRFSITPQHGQHPTDVDDCLSIRFDKSELIGKGEFSQVYKVERSPIPIFTTSIVASTPSAGNSSFGSNERVFAVKKIRMSGSKERETKLREVAILKALRGIDRVVQHVDDWEQGEYLYIQTEFCSEGSLDTFLVSVGHGGRLDDFRIWKILLETAQGLAAIHEAGFIHLDLKPANIFIDFNGSLKIGDFGLATQWPAPKGIEGEGDREYIGPEILRGQYDKPADIFSLGLIILEIACNVFLPENGQAWQALREGDFSHVTPLTVGAASSVSRDANGMPTDPNNQTKGDDDLRTSLGIANTSFQSMTHDPSNLFSSPQREIELQEPPRFMVDPKDGDSLDSIVKHWMLQPSPGDRPTAVQLLSSDPLVWVYNRRTAGATVYEGSWGPNLFPVEELVDTEMTDV</sequence>
<feature type="region of interest" description="Disordered" evidence="6">
    <location>
        <begin position="24"/>
        <end position="164"/>
    </location>
</feature>
<dbReference type="InterPro" id="IPR050339">
    <property type="entry name" value="CC_SR_Kinase"/>
</dbReference>
<dbReference type="SMART" id="SM00220">
    <property type="entry name" value="S_TKc"/>
    <property type="match status" value="1"/>
</dbReference>
<evidence type="ECO:0000256" key="6">
    <source>
        <dbReference type="SAM" id="MobiDB-lite"/>
    </source>
</evidence>
<evidence type="ECO:0000313" key="9">
    <source>
        <dbReference type="Proteomes" id="UP001301769"/>
    </source>
</evidence>
<dbReference type="SUPFAM" id="SSF56112">
    <property type="entry name" value="Protein kinase-like (PK-like)"/>
    <property type="match status" value="1"/>
</dbReference>
<evidence type="ECO:0000256" key="5">
    <source>
        <dbReference type="ARBA" id="ARBA00037982"/>
    </source>
</evidence>
<dbReference type="PANTHER" id="PTHR11042">
    <property type="entry name" value="EUKARYOTIC TRANSLATION INITIATION FACTOR 2-ALPHA KINASE EIF2-ALPHA KINASE -RELATED"/>
    <property type="match status" value="1"/>
</dbReference>
<dbReference type="AlphaFoldDB" id="A0AAN7B802"/>
<dbReference type="Pfam" id="PF00069">
    <property type="entry name" value="Pkinase"/>
    <property type="match status" value="1"/>
</dbReference>
<evidence type="ECO:0000256" key="2">
    <source>
        <dbReference type="ARBA" id="ARBA00022741"/>
    </source>
</evidence>
<feature type="domain" description="Protein kinase" evidence="7">
    <location>
        <begin position="794"/>
        <end position="1137"/>
    </location>
</feature>
<proteinExistence type="inferred from homology"/>
<evidence type="ECO:0000313" key="8">
    <source>
        <dbReference type="EMBL" id="KAK4211450.1"/>
    </source>
</evidence>
<protein>
    <submittedName>
        <fullName evidence="8">Mitosis inhibitor protein kinase</fullName>
    </submittedName>
</protein>
<evidence type="ECO:0000256" key="1">
    <source>
        <dbReference type="ARBA" id="ARBA00022679"/>
    </source>
</evidence>
<keyword evidence="4" id="KW-0067">ATP-binding</keyword>
<dbReference type="InterPro" id="IPR000719">
    <property type="entry name" value="Prot_kinase_dom"/>
</dbReference>
<dbReference type="EMBL" id="MU858149">
    <property type="protein sequence ID" value="KAK4211450.1"/>
    <property type="molecule type" value="Genomic_DNA"/>
</dbReference>
<dbReference type="GO" id="GO:0005634">
    <property type="term" value="C:nucleus"/>
    <property type="evidence" value="ECO:0007669"/>
    <property type="project" value="TreeGrafter"/>
</dbReference>
<keyword evidence="3" id="KW-0418">Kinase</keyword>
<accession>A0AAN7B802</accession>
<feature type="compositionally biased region" description="Polar residues" evidence="6">
    <location>
        <begin position="666"/>
        <end position="688"/>
    </location>
</feature>
<dbReference type="GO" id="GO:0005524">
    <property type="term" value="F:ATP binding"/>
    <property type="evidence" value="ECO:0007669"/>
    <property type="project" value="UniProtKB-KW"/>
</dbReference>
<feature type="compositionally biased region" description="Polar residues" evidence="6">
    <location>
        <begin position="93"/>
        <end position="110"/>
    </location>
</feature>
<dbReference type="GO" id="GO:0005737">
    <property type="term" value="C:cytoplasm"/>
    <property type="evidence" value="ECO:0007669"/>
    <property type="project" value="TreeGrafter"/>
</dbReference>
<comment type="similarity">
    <text evidence="5">Belongs to the protein kinase superfamily. Ser/Thr protein kinase family. GCN2 subfamily.</text>
</comment>
<feature type="region of interest" description="Disordered" evidence="6">
    <location>
        <begin position="1039"/>
        <end position="1063"/>
    </location>
</feature>
<evidence type="ECO:0000259" key="7">
    <source>
        <dbReference type="PROSITE" id="PS50011"/>
    </source>
</evidence>
<dbReference type="Gene3D" id="1.10.510.10">
    <property type="entry name" value="Transferase(Phosphotransferase) domain 1"/>
    <property type="match status" value="1"/>
</dbReference>
<dbReference type="InterPro" id="IPR008271">
    <property type="entry name" value="Ser/Thr_kinase_AS"/>
</dbReference>
<name>A0AAN7B802_9PEZI</name>
<dbReference type="PANTHER" id="PTHR11042:SF196">
    <property type="entry name" value="MITOSIS INHIBITOR PROTEIN KINASE SWE1"/>
    <property type="match status" value="1"/>
</dbReference>
<keyword evidence="1" id="KW-0808">Transferase</keyword>
<reference evidence="8" key="2">
    <citation type="submission" date="2023-05" db="EMBL/GenBank/DDBJ databases">
        <authorList>
            <consortium name="Lawrence Berkeley National Laboratory"/>
            <person name="Steindorff A."/>
            <person name="Hensen N."/>
            <person name="Bonometti L."/>
            <person name="Westerberg I."/>
            <person name="Brannstrom I.O."/>
            <person name="Guillou S."/>
            <person name="Cros-Aarteil S."/>
            <person name="Calhoun S."/>
            <person name="Haridas S."/>
            <person name="Kuo A."/>
            <person name="Mondo S."/>
            <person name="Pangilinan J."/>
            <person name="Riley R."/>
            <person name="Labutti K."/>
            <person name="Andreopoulos B."/>
            <person name="Lipzen A."/>
            <person name="Chen C."/>
            <person name="Yanf M."/>
            <person name="Daum C."/>
            <person name="Ng V."/>
            <person name="Clum A."/>
            <person name="Ohm R."/>
            <person name="Martin F."/>
            <person name="Silar P."/>
            <person name="Natvig D."/>
            <person name="Lalanne C."/>
            <person name="Gautier V."/>
            <person name="Ament-Velasquez S.L."/>
            <person name="Kruys A."/>
            <person name="Hutchinson M.I."/>
            <person name="Powell A.J."/>
            <person name="Barry K."/>
            <person name="Miller A.N."/>
            <person name="Grigoriev I.V."/>
            <person name="Debuchy R."/>
            <person name="Gladieux P."/>
            <person name="Thoren M.H."/>
            <person name="Johannesson H."/>
        </authorList>
    </citation>
    <scope>NUCLEOTIDE SEQUENCE</scope>
    <source>
        <strain evidence="8">PSN293</strain>
    </source>
</reference>
<dbReference type="Proteomes" id="UP001301769">
    <property type="component" value="Unassembled WGS sequence"/>
</dbReference>
<dbReference type="InterPro" id="IPR011009">
    <property type="entry name" value="Kinase-like_dom_sf"/>
</dbReference>
<keyword evidence="2" id="KW-0547">Nucleotide-binding</keyword>
<dbReference type="PROSITE" id="PS50011">
    <property type="entry name" value="PROTEIN_KINASE_DOM"/>
    <property type="match status" value="1"/>
</dbReference>
<keyword evidence="9" id="KW-1185">Reference proteome</keyword>
<evidence type="ECO:0000256" key="3">
    <source>
        <dbReference type="ARBA" id="ARBA00022777"/>
    </source>
</evidence>
<feature type="compositionally biased region" description="Low complexity" evidence="6">
    <location>
        <begin position="394"/>
        <end position="410"/>
    </location>
</feature>
<feature type="region of interest" description="Disordered" evidence="6">
    <location>
        <begin position="648"/>
        <end position="694"/>
    </location>
</feature>
<feature type="compositionally biased region" description="Low complexity" evidence="6">
    <location>
        <begin position="263"/>
        <end position="274"/>
    </location>
</feature>